<organism evidence="1 2">
    <name type="scientific">Pseudomonas alkylphenolica</name>
    <dbReference type="NCBI Taxonomy" id="237609"/>
    <lineage>
        <taxon>Bacteria</taxon>
        <taxon>Pseudomonadati</taxon>
        <taxon>Pseudomonadota</taxon>
        <taxon>Gammaproteobacteria</taxon>
        <taxon>Pseudomonadales</taxon>
        <taxon>Pseudomonadaceae</taxon>
        <taxon>Pseudomonas</taxon>
    </lineage>
</organism>
<dbReference type="NCBIfam" id="NF040699">
    <property type="entry name" value="VPA1262_fam"/>
    <property type="match status" value="1"/>
</dbReference>
<dbReference type="AlphaFoldDB" id="A0A077FCJ5"/>
<protein>
    <submittedName>
        <fullName evidence="1">Uncharacterized protein</fullName>
    </submittedName>
</protein>
<sequence length="1111" mass="124714">MNPAFEQLLTDPRLLGVFNEDAKSCVMQVWLLEYKSKQETSIRWLYGRALPADYSAGRWTGSINGKAMVLTEQSSLRILPFTAFISTTALRLFSECLSAGMSLLEASDQAGIQVDSKLAGVLGAAAFGSDVCIRPIMHLPTRDYYRFVSKRLSPSSYGSYDSGALTRLSKESLFLDFGVDNAGTIARSVCDALDADTGLDFAVLDAWRLGDFEFLCAPSLNESERSKYRLKTKGDFASVQILEPFTNVPCKLLVVLKSFSDGCLQSTHIATVEKDVALPFEVRFHIDTFKEQIATAVTLEVFSQPEDSSEAFLCLQTGNFFVRTMNMEMRVHQSMRIEGKTDWLAKQVPARAKGQLEDAKAIQRSSTPSRSVIGGHKDDPWVDVNRGIAESLALLLPKKSSARFFPKLSDSEGMSRLQLVAWLRETFSAHPDAQIAWFDPFIEDVGIDLLHRIGTFAGDYVMFTSEKQAKADGVASSSDSDQQQRIKNLLQKCNEWGSSSFGNVHLRVIALPANKLHDRMVLIRSRKGIPLAGYQVSNSIQMANENHPLLVTPIPSDILPAIFTYMDDIIDATFHSQPETDMAEKVLFDSRTQAKQEVQVHTECTSLLDLPRAGDVFAWWLELDELRGLSGANLAEVSNGLGLIEGEEICESKFENVPEKLWEKGFDLEPFHDAWDAMGELLASVPAGELYRFEGAQLTPELEHSLLRHLDPNRRNSLLPSGASRRFIDLDYYFSLSLHEHLKTGDDPERTFSYAPSEVEYGDYYAIVLLWLKSPTVLAKWLRDQVKNWPIGEKTEDASLLRQRALITTTLRHICSYPYLGSKTACIRALLSESCPITQWMGLHILKSELDEGKSGLDILDELNVFPTDVRTKILCWLINEANYQESDSLSLLVERLTLMIETPLRDTDLKEILDPVRGRLGRLHHITPWILEALLVPMLERGVIKPAQVATQWLGDLTAQWLPGLKGDHLSFRFISDGAFTDELAILFGFLEEGEQKPLVTELQRVFAKSARIIRVPLATQVSWTSYSRAHQVNLWIYSLALRMKVFAVHSVEESLSSLLEDCSGLMNRLSPSYRDALGNEELIKYSMGDPEQLRSHRLLKVIEEAVKEE</sequence>
<evidence type="ECO:0000313" key="2">
    <source>
        <dbReference type="Proteomes" id="UP000028931"/>
    </source>
</evidence>
<reference evidence="1 2" key="1">
    <citation type="submission" date="2014-07" db="EMBL/GenBank/DDBJ databases">
        <authorList>
            <person name="Lee K."/>
            <person name="Lim J.Y."/>
            <person name="Hwang I."/>
        </authorList>
    </citation>
    <scope>NUCLEOTIDE SEQUENCE [LARGE SCALE GENOMIC DNA]</scope>
    <source>
        <strain evidence="1 2">KL28</strain>
    </source>
</reference>
<name>A0A077FCJ5_9PSED</name>
<dbReference type="KEGG" id="palk:PSAKL28_39490"/>
<evidence type="ECO:0000313" key="1">
    <source>
        <dbReference type="EMBL" id="AIL63097.1"/>
    </source>
</evidence>
<dbReference type="eggNOG" id="ENOG5032IAS">
    <property type="taxonomic scope" value="Bacteria"/>
</dbReference>
<proteinExistence type="predicted"/>
<gene>
    <name evidence="1" type="ORF">PSAKL28_39490</name>
</gene>
<dbReference type="HOGENOM" id="CLU_009268_0_0_6"/>
<dbReference type="Proteomes" id="UP000028931">
    <property type="component" value="Chromosome"/>
</dbReference>
<accession>A0A077FCJ5</accession>
<dbReference type="RefSeq" id="WP_038613683.1">
    <property type="nucleotide sequence ID" value="NZ_CP009048.1"/>
</dbReference>
<dbReference type="EMBL" id="CP009048">
    <property type="protein sequence ID" value="AIL63097.1"/>
    <property type="molecule type" value="Genomic_DNA"/>
</dbReference>
<dbReference type="OrthoDB" id="8428218at2"/>
<dbReference type="NCBIfam" id="NF040700">
    <property type="entry name" value="VPA1262_N_dom"/>
    <property type="match status" value="1"/>
</dbReference>